<sequence length="101" mass="11318">MHEAYQCCDGLAICKRGFTLLQLALGSNFSVSDILPRYDKSSTVNFILLFEIQKTQSAMFVSDDDVFVNKIIVVGLQIQQPPHGETWVNTPTLQKDINVGR</sequence>
<accession>A0ABD2BZ71</accession>
<proteinExistence type="predicted"/>
<name>A0ABD2BZ71_VESMC</name>
<keyword evidence="2" id="KW-1185">Reference proteome</keyword>
<gene>
    <name evidence="1" type="ORF">V1477_011425</name>
</gene>
<comment type="caution">
    <text evidence="1">The sequence shown here is derived from an EMBL/GenBank/DDBJ whole genome shotgun (WGS) entry which is preliminary data.</text>
</comment>
<dbReference type="EMBL" id="JAYRBN010000063">
    <property type="protein sequence ID" value="KAL2738066.1"/>
    <property type="molecule type" value="Genomic_DNA"/>
</dbReference>
<evidence type="ECO:0000313" key="1">
    <source>
        <dbReference type="EMBL" id="KAL2738066.1"/>
    </source>
</evidence>
<protein>
    <submittedName>
        <fullName evidence="1">Uncharacterized protein</fullName>
    </submittedName>
</protein>
<dbReference type="AlphaFoldDB" id="A0ABD2BZ71"/>
<reference evidence="1 2" key="1">
    <citation type="journal article" date="2024" name="Ann. Entomol. Soc. Am.">
        <title>Genomic analyses of the southern and eastern yellowjacket wasps (Hymenoptera: Vespidae) reveal evolutionary signatures of social life.</title>
        <authorList>
            <person name="Catto M.A."/>
            <person name="Caine P.B."/>
            <person name="Orr S.E."/>
            <person name="Hunt B.G."/>
            <person name="Goodisman M.A.D."/>
        </authorList>
    </citation>
    <scope>NUCLEOTIDE SEQUENCE [LARGE SCALE GENOMIC DNA]</scope>
    <source>
        <strain evidence="1">232</strain>
        <tissue evidence="1">Head and thorax</tissue>
    </source>
</reference>
<evidence type="ECO:0000313" key="2">
    <source>
        <dbReference type="Proteomes" id="UP001607303"/>
    </source>
</evidence>
<organism evidence="1 2">
    <name type="scientific">Vespula maculifrons</name>
    <name type="common">Eastern yellow jacket</name>
    <name type="synonym">Wasp</name>
    <dbReference type="NCBI Taxonomy" id="7453"/>
    <lineage>
        <taxon>Eukaryota</taxon>
        <taxon>Metazoa</taxon>
        <taxon>Ecdysozoa</taxon>
        <taxon>Arthropoda</taxon>
        <taxon>Hexapoda</taxon>
        <taxon>Insecta</taxon>
        <taxon>Pterygota</taxon>
        <taxon>Neoptera</taxon>
        <taxon>Endopterygota</taxon>
        <taxon>Hymenoptera</taxon>
        <taxon>Apocrita</taxon>
        <taxon>Aculeata</taxon>
        <taxon>Vespoidea</taxon>
        <taxon>Vespidae</taxon>
        <taxon>Vespinae</taxon>
        <taxon>Vespula</taxon>
    </lineage>
</organism>
<dbReference type="Proteomes" id="UP001607303">
    <property type="component" value="Unassembled WGS sequence"/>
</dbReference>